<proteinExistence type="predicted"/>
<evidence type="ECO:0000259" key="1">
    <source>
        <dbReference type="Pfam" id="PF16655"/>
    </source>
</evidence>
<dbReference type="PANTHER" id="PTHR43606:SF7">
    <property type="entry name" value="PHOSPHATASE, PUTATIVE (AFU_ORTHOLOGUE AFUA_6G08710)-RELATED"/>
    <property type="match status" value="1"/>
</dbReference>
<dbReference type="Pfam" id="PF16655">
    <property type="entry name" value="PhoD_N"/>
    <property type="match status" value="1"/>
</dbReference>
<dbReference type="Proteomes" id="UP000094112">
    <property type="component" value="Unassembled WGS sequence"/>
</dbReference>
<accession>A0A1E3P509</accession>
<evidence type="ECO:0000313" key="2">
    <source>
        <dbReference type="EMBL" id="ODQ60515.1"/>
    </source>
</evidence>
<reference evidence="2 3" key="1">
    <citation type="journal article" date="2016" name="Proc. Natl. Acad. Sci. U.S.A.">
        <title>Comparative genomics of biotechnologically important yeasts.</title>
        <authorList>
            <person name="Riley R."/>
            <person name="Haridas S."/>
            <person name="Wolfe K.H."/>
            <person name="Lopes M.R."/>
            <person name="Hittinger C.T."/>
            <person name="Goeker M."/>
            <person name="Salamov A.A."/>
            <person name="Wisecaver J.H."/>
            <person name="Long T.M."/>
            <person name="Calvey C.H."/>
            <person name="Aerts A.L."/>
            <person name="Barry K.W."/>
            <person name="Choi C."/>
            <person name="Clum A."/>
            <person name="Coughlan A.Y."/>
            <person name="Deshpande S."/>
            <person name="Douglass A.P."/>
            <person name="Hanson S.J."/>
            <person name="Klenk H.-P."/>
            <person name="LaButti K.M."/>
            <person name="Lapidus A."/>
            <person name="Lindquist E.A."/>
            <person name="Lipzen A.M."/>
            <person name="Meier-Kolthoff J.P."/>
            <person name="Ohm R.A."/>
            <person name="Otillar R.P."/>
            <person name="Pangilinan J.L."/>
            <person name="Peng Y."/>
            <person name="Rokas A."/>
            <person name="Rosa C.A."/>
            <person name="Scheuner C."/>
            <person name="Sibirny A.A."/>
            <person name="Slot J.C."/>
            <person name="Stielow J.B."/>
            <person name="Sun H."/>
            <person name="Kurtzman C.P."/>
            <person name="Blackwell M."/>
            <person name="Grigoriev I.V."/>
            <person name="Jeffries T.W."/>
        </authorList>
    </citation>
    <scope>NUCLEOTIDE SEQUENCE [LARGE SCALE GENOMIC DNA]</scope>
    <source>
        <strain evidence="3">ATCC 58044 / CBS 1984 / NCYC 433 / NRRL Y-366-8</strain>
    </source>
</reference>
<sequence>MLLTSILKSFVVYLYYLKKLFYSQDDLITKPCELENINFQLINTDPSGTSSNQLYQNFPLFIARPDYSFQHSVSAGDSSSFSSIFWTRVTPKFKVAKSSLIPVYFVLALDQCFQDVVLSGVTYTNSLIDFTVKLHIRKLSPNSIYYYKFYDERGSSVSDVGRLKTLPDNHISTNIHLDITDSADYIGSNETDFVLQFNDYRNKFFTRLRDYRYRYSKESRSSNITTLFAGSNPCMYTREFEMNDHTQALLEWFPIRPPKRHLHGKYFEIGDVLRINILDQKFNSTPHDIENEFKSETRWDLFYTMENPNLLEFQTSIGLNSSFVNLRDHNGMLRVNISSNQEVSF</sequence>
<dbReference type="Gene3D" id="2.60.40.380">
    <property type="entry name" value="Purple acid phosphatase-like, N-terminal"/>
    <property type="match status" value="1"/>
</dbReference>
<feature type="domain" description="Phospholipase D N-terminal" evidence="1">
    <location>
        <begin position="71"/>
        <end position="165"/>
    </location>
</feature>
<name>A0A1E3P509_WICAA</name>
<keyword evidence="3" id="KW-1185">Reference proteome</keyword>
<dbReference type="PANTHER" id="PTHR43606">
    <property type="entry name" value="PHOSPHATASE, PUTATIVE (AFU_ORTHOLOGUE AFUA_6G08710)-RELATED"/>
    <property type="match status" value="1"/>
</dbReference>
<gene>
    <name evidence="2" type="ORF">WICANDRAFT_77200</name>
</gene>
<evidence type="ECO:0000313" key="3">
    <source>
        <dbReference type="Proteomes" id="UP000094112"/>
    </source>
</evidence>
<dbReference type="OrthoDB" id="10468899at2759"/>
<dbReference type="InterPro" id="IPR032093">
    <property type="entry name" value="PhoD_N"/>
</dbReference>
<dbReference type="InterPro" id="IPR052900">
    <property type="entry name" value="Phospholipid_Metab_Enz"/>
</dbReference>
<organism evidence="2 3">
    <name type="scientific">Wickerhamomyces anomalus (strain ATCC 58044 / CBS 1984 / NCYC 433 / NRRL Y-366-8)</name>
    <name type="common">Yeast</name>
    <name type="synonym">Hansenula anomala</name>
    <dbReference type="NCBI Taxonomy" id="683960"/>
    <lineage>
        <taxon>Eukaryota</taxon>
        <taxon>Fungi</taxon>
        <taxon>Dikarya</taxon>
        <taxon>Ascomycota</taxon>
        <taxon>Saccharomycotina</taxon>
        <taxon>Saccharomycetes</taxon>
        <taxon>Phaffomycetales</taxon>
        <taxon>Wickerhamomycetaceae</taxon>
        <taxon>Wickerhamomyces</taxon>
    </lineage>
</organism>
<protein>
    <recommendedName>
        <fullName evidence="1">Phospholipase D N-terminal domain-containing protein</fullName>
    </recommendedName>
</protein>
<dbReference type="GeneID" id="30201762"/>
<dbReference type="AlphaFoldDB" id="A0A1E3P509"/>
<dbReference type="RefSeq" id="XP_019039722.1">
    <property type="nucleotide sequence ID" value="XM_019184516.1"/>
</dbReference>
<dbReference type="EMBL" id="KV454209">
    <property type="protein sequence ID" value="ODQ60515.1"/>
    <property type="molecule type" value="Genomic_DNA"/>
</dbReference>
<dbReference type="STRING" id="683960.A0A1E3P509"/>